<dbReference type="GO" id="GO:0015074">
    <property type="term" value="P:DNA integration"/>
    <property type="evidence" value="ECO:0007669"/>
    <property type="project" value="UniProtKB-KW"/>
</dbReference>
<dbReference type="PROSITE" id="PS50994">
    <property type="entry name" value="INTEGRASE"/>
    <property type="match status" value="1"/>
</dbReference>
<dbReference type="SUPFAM" id="SSF53098">
    <property type="entry name" value="Ribonuclease H-like"/>
    <property type="match status" value="1"/>
</dbReference>
<dbReference type="CDD" id="cd00303">
    <property type="entry name" value="retropepsin_like"/>
    <property type="match status" value="1"/>
</dbReference>
<keyword evidence="14" id="KW-0238">DNA-binding</keyword>
<dbReference type="GO" id="GO:0004519">
    <property type="term" value="F:endonuclease activity"/>
    <property type="evidence" value="ECO:0007669"/>
    <property type="project" value="UniProtKB-KW"/>
</dbReference>
<evidence type="ECO:0000256" key="15">
    <source>
        <dbReference type="ARBA" id="ARBA00023172"/>
    </source>
</evidence>
<evidence type="ECO:0000256" key="16">
    <source>
        <dbReference type="SAM" id="MobiDB-lite"/>
    </source>
</evidence>
<dbReference type="InterPro" id="IPR005162">
    <property type="entry name" value="Retrotrans_gag_dom"/>
</dbReference>
<feature type="region of interest" description="Disordered" evidence="16">
    <location>
        <begin position="1"/>
        <end position="23"/>
    </location>
</feature>
<dbReference type="FunFam" id="3.10.20.370:FF:000001">
    <property type="entry name" value="Retrovirus-related Pol polyprotein from transposon 17.6-like protein"/>
    <property type="match status" value="1"/>
</dbReference>
<dbReference type="Gene3D" id="1.10.340.70">
    <property type="match status" value="1"/>
</dbReference>
<dbReference type="InterPro" id="IPR041373">
    <property type="entry name" value="RT_RNaseH"/>
</dbReference>
<evidence type="ECO:0000256" key="14">
    <source>
        <dbReference type="ARBA" id="ARBA00023125"/>
    </source>
</evidence>
<keyword evidence="15" id="KW-0233">DNA recombination</keyword>
<dbReference type="InterPro" id="IPR001584">
    <property type="entry name" value="Integrase_cat-core"/>
</dbReference>
<dbReference type="Pfam" id="PF00078">
    <property type="entry name" value="RVT_1"/>
    <property type="match status" value="1"/>
</dbReference>
<dbReference type="Pfam" id="PF03732">
    <property type="entry name" value="Retrotrans_gag"/>
    <property type="match status" value="1"/>
</dbReference>
<feature type="compositionally biased region" description="Polar residues" evidence="16">
    <location>
        <begin position="244"/>
        <end position="268"/>
    </location>
</feature>
<keyword evidence="8" id="KW-0255">Endonuclease</keyword>
<evidence type="ECO:0000313" key="20">
    <source>
        <dbReference type="Proteomes" id="UP000317494"/>
    </source>
</evidence>
<keyword evidence="2" id="KW-0645">Protease</keyword>
<accession>A0A507CH09</accession>
<evidence type="ECO:0000256" key="8">
    <source>
        <dbReference type="ARBA" id="ARBA00022759"/>
    </source>
</evidence>
<evidence type="ECO:0000256" key="10">
    <source>
        <dbReference type="ARBA" id="ARBA00022842"/>
    </source>
</evidence>
<evidence type="ECO:0000256" key="9">
    <source>
        <dbReference type="ARBA" id="ARBA00022801"/>
    </source>
</evidence>
<keyword evidence="6" id="KW-0479">Metal-binding</keyword>
<reference evidence="19 20" key="1">
    <citation type="journal article" date="2019" name="Sci. Rep.">
        <title>Comparative genomics of chytrid fungi reveal insights into the obligate biotrophic and pathogenic lifestyle of Synchytrium endobioticum.</title>
        <authorList>
            <person name="van de Vossenberg B.T.L.H."/>
            <person name="Warris S."/>
            <person name="Nguyen H.D.T."/>
            <person name="van Gent-Pelzer M.P.E."/>
            <person name="Joly D.L."/>
            <person name="van de Geest H.C."/>
            <person name="Bonants P.J.M."/>
            <person name="Smith D.S."/>
            <person name="Levesque C.A."/>
            <person name="van der Lee T.A.J."/>
        </authorList>
    </citation>
    <scope>NUCLEOTIDE SEQUENCE [LARGE SCALE GENOMIC DNA]</scope>
    <source>
        <strain evidence="19 20">MB42</strain>
    </source>
</reference>
<feature type="domain" description="Reverse transcriptase" evidence="17">
    <location>
        <begin position="510"/>
        <end position="690"/>
    </location>
</feature>
<dbReference type="Pfam" id="PF17917">
    <property type="entry name" value="RT_RNaseH"/>
    <property type="match status" value="1"/>
</dbReference>
<evidence type="ECO:0000256" key="7">
    <source>
        <dbReference type="ARBA" id="ARBA00022750"/>
    </source>
</evidence>
<gene>
    <name evidence="19" type="ORF">SeMB42_g06686</name>
</gene>
<feature type="compositionally biased region" description="Polar residues" evidence="16">
    <location>
        <begin position="11"/>
        <end position="22"/>
    </location>
</feature>
<dbReference type="Gene3D" id="3.30.70.270">
    <property type="match status" value="2"/>
</dbReference>
<evidence type="ECO:0000256" key="11">
    <source>
        <dbReference type="ARBA" id="ARBA00022908"/>
    </source>
</evidence>
<evidence type="ECO:0000256" key="1">
    <source>
        <dbReference type="ARBA" id="ARBA00012493"/>
    </source>
</evidence>
<sequence>MDNFNPWVPLSQAQQAQETRPPNQDEIMQWLVNQVQQLSLNQQQAQVRPQPQSPFITTRSVEPNASNFKPAKPERFDGAQGKFRAFRRQVFDYLHFLRNTLVTEEDKCMAVGGLMCGKAADWYDGVCASEPEALMDFKVFWSRAETQFDDPYKAQTLTNQLTTMKQGNRPAWKYAADFKHCYAQLPTWNDEPLCYHFLNGLRPEIRAQLDGKYPLPGTIIKLIDLVIQVDNGYFAARRDRGTLSTGASQYDRSNSSSQLRTPASSKQGSLPPGVPMELDQMKAQINALSATINKTTQGTGGPRVSSTALVDCGATTSFIAHTFVQKHGIPTYPLSQAKKVTLASGNTVQLTSETIPLTVSIDEHTETISFIVVENLSSEVILGMNWLKTHDCQIVWSSHLLIFKSAHCFDNCGLARPLIIHAQKTDDNHSSLNSLAHSTDPGTKELPHSITDYADVFSTNTNFSALPPHRGDLDCTLTIKPGASLPKVRPIYRLSHLESQELRRYIDDMLNLGLIRQSISPFASPIFFVPKPGGDGLRPCVDYRDLNERLIKDAYPLPLIDSLVDFLSTAKVFSKIDLRSAYHQIRIAEGQEGLTSFRCQFGQYEYKVMPFGLANAPSIFMRFINTLFADILNIYIIVYLDDILVFSHTVTDHDYHLKDVLERLRRNKLTAKLEKCEFYKTTIEFCGFRISDGSVMMSATKIQAVSNWEVPKDIKALQSFLGFLNFYRRFIKNFSKIALPLTTLSKKDQPYLWSKECNQAFSSLKKLVTASPVLRIPDSSQPFIIDTDASDFALGAVLFQKDDETGKLRPCAFRSEKLSGSELNYSINDKELLSIIKALQSWRHYVLGVPEITIRSDHKNLLYFTKKQHLSPRHARWAMILSEFTFKIQHIPGNANSCADALSRLPQHQPSSAEQELRLDRTLLAQIAVQDKELQHNIIAVRHDTPSAGHFGVKKTLANIRRYFIWHGMRKMVQDHIKICPACQLNKVPKHHPYGLLQPLPIPDRRWSDISMDFIVGMPKNNPQQFDAILVVVDRLTKMADFIGCKSSTTAAQLANLFLNHVFKYHGLPQQIVSDRGGQFISSFWNHLCQLLNIKTNYSTARHPQSDGQTERVNAIVEQYLRCYVSDQQQRWIQYLPLAEFAYNSAEHSATAASPFYANYGFNPRMDFVDDPSPNALANEAASTYVESLKSIEKELKINIRKAQEAYIKYANRFRINHPFKIGDYVYLQSKGISGSKLDSRYLGPYPILKQISKVAFKLLLPSHMKIHPVFHVNLLKPAGKPLVVEPPSNPVTFRTPPSSPIPHSIIKVNPPDKSPRNRWEWLVRGVNTEDYEDTWQDATYFEDYIELLLEFYQKQDSTLPRPKNLEQLVFANLLPVKTPDSSPSRDR</sequence>
<dbReference type="SUPFAM" id="SSF54160">
    <property type="entry name" value="Chromo domain-like"/>
    <property type="match status" value="1"/>
</dbReference>
<evidence type="ECO:0000256" key="12">
    <source>
        <dbReference type="ARBA" id="ARBA00022918"/>
    </source>
</evidence>
<dbReference type="Proteomes" id="UP000317494">
    <property type="component" value="Unassembled WGS sequence"/>
</dbReference>
<keyword evidence="13" id="KW-0239">DNA-directed DNA polymerase</keyword>
<dbReference type="InterPro" id="IPR050951">
    <property type="entry name" value="Retrovirus_Pol_polyprotein"/>
</dbReference>
<dbReference type="Gene3D" id="3.10.10.10">
    <property type="entry name" value="HIV Type 1 Reverse Transcriptase, subunit A, domain 1"/>
    <property type="match status" value="1"/>
</dbReference>
<dbReference type="Pfam" id="PF00665">
    <property type="entry name" value="rve"/>
    <property type="match status" value="1"/>
</dbReference>
<keyword evidence="20" id="KW-1185">Reference proteome</keyword>
<dbReference type="InterPro" id="IPR016197">
    <property type="entry name" value="Chromo-like_dom_sf"/>
</dbReference>
<proteinExistence type="predicted"/>
<keyword evidence="12" id="KW-0695">RNA-directed DNA polymerase</keyword>
<evidence type="ECO:0000313" key="19">
    <source>
        <dbReference type="EMBL" id="TPX38529.1"/>
    </source>
</evidence>
<dbReference type="VEuPathDB" id="FungiDB:SeMB42_g06686"/>
<dbReference type="STRING" id="286115.A0A507CH09"/>
<evidence type="ECO:0000256" key="2">
    <source>
        <dbReference type="ARBA" id="ARBA00022670"/>
    </source>
</evidence>
<evidence type="ECO:0000259" key="17">
    <source>
        <dbReference type="PROSITE" id="PS50878"/>
    </source>
</evidence>
<dbReference type="EMBL" id="QEAN01000394">
    <property type="protein sequence ID" value="TPX38529.1"/>
    <property type="molecule type" value="Genomic_DNA"/>
</dbReference>
<keyword evidence="4" id="KW-0548">Nucleotidyltransferase</keyword>
<dbReference type="InterPro" id="IPR036397">
    <property type="entry name" value="RNaseH_sf"/>
</dbReference>
<dbReference type="Pfam" id="PF08284">
    <property type="entry name" value="RVP_2"/>
    <property type="match status" value="1"/>
</dbReference>
<dbReference type="FunFam" id="3.30.420.10:FF:000032">
    <property type="entry name" value="Retrovirus-related Pol polyprotein from transposon 297-like Protein"/>
    <property type="match status" value="1"/>
</dbReference>
<dbReference type="CDD" id="cd09274">
    <property type="entry name" value="RNase_HI_RT_Ty3"/>
    <property type="match status" value="1"/>
</dbReference>
<evidence type="ECO:0000256" key="6">
    <source>
        <dbReference type="ARBA" id="ARBA00022723"/>
    </source>
</evidence>
<keyword evidence="11" id="KW-0229">DNA integration</keyword>
<evidence type="ECO:0000256" key="4">
    <source>
        <dbReference type="ARBA" id="ARBA00022695"/>
    </source>
</evidence>
<dbReference type="InterPro" id="IPR043502">
    <property type="entry name" value="DNA/RNA_pol_sf"/>
</dbReference>
<dbReference type="SUPFAM" id="SSF56672">
    <property type="entry name" value="DNA/RNA polymerases"/>
    <property type="match status" value="1"/>
</dbReference>
<dbReference type="GO" id="GO:0004190">
    <property type="term" value="F:aspartic-type endopeptidase activity"/>
    <property type="evidence" value="ECO:0007669"/>
    <property type="project" value="UniProtKB-KW"/>
</dbReference>
<keyword evidence="3" id="KW-0808">Transferase</keyword>
<dbReference type="Gene3D" id="2.40.70.10">
    <property type="entry name" value="Acid Proteases"/>
    <property type="match status" value="1"/>
</dbReference>
<feature type="compositionally biased region" description="Polar residues" evidence="16">
    <location>
        <begin position="55"/>
        <end position="67"/>
    </location>
</feature>
<feature type="region of interest" description="Disordered" evidence="16">
    <location>
        <begin position="244"/>
        <end position="274"/>
    </location>
</feature>
<dbReference type="InterPro" id="IPR012337">
    <property type="entry name" value="RNaseH-like_sf"/>
</dbReference>
<dbReference type="InterPro" id="IPR000477">
    <property type="entry name" value="RT_dom"/>
</dbReference>
<dbReference type="EC" id="2.7.7.49" evidence="1"/>
<keyword evidence="5" id="KW-0540">Nuclease</keyword>
<dbReference type="GO" id="GO:0006310">
    <property type="term" value="P:DNA recombination"/>
    <property type="evidence" value="ECO:0007669"/>
    <property type="project" value="UniProtKB-KW"/>
</dbReference>
<keyword evidence="9" id="KW-0378">Hydrolase</keyword>
<evidence type="ECO:0000256" key="5">
    <source>
        <dbReference type="ARBA" id="ARBA00022722"/>
    </source>
</evidence>
<dbReference type="InterPro" id="IPR041588">
    <property type="entry name" value="Integrase_H2C2"/>
</dbReference>
<dbReference type="InterPro" id="IPR021109">
    <property type="entry name" value="Peptidase_aspartic_dom_sf"/>
</dbReference>
<dbReference type="PROSITE" id="PS50878">
    <property type="entry name" value="RT_POL"/>
    <property type="match status" value="1"/>
</dbReference>
<organism evidence="19 20">
    <name type="scientific">Synchytrium endobioticum</name>
    <dbReference type="NCBI Taxonomy" id="286115"/>
    <lineage>
        <taxon>Eukaryota</taxon>
        <taxon>Fungi</taxon>
        <taxon>Fungi incertae sedis</taxon>
        <taxon>Chytridiomycota</taxon>
        <taxon>Chytridiomycota incertae sedis</taxon>
        <taxon>Chytridiomycetes</taxon>
        <taxon>Synchytriales</taxon>
        <taxon>Synchytriaceae</taxon>
        <taxon>Synchytrium</taxon>
    </lineage>
</organism>
<comment type="caution">
    <text evidence="19">The sequence shown here is derived from an EMBL/GenBank/DDBJ whole genome shotgun (WGS) entry which is preliminary data.</text>
</comment>
<dbReference type="GO" id="GO:0003887">
    <property type="term" value="F:DNA-directed DNA polymerase activity"/>
    <property type="evidence" value="ECO:0007669"/>
    <property type="project" value="UniProtKB-KW"/>
</dbReference>
<dbReference type="GO" id="GO:0005634">
    <property type="term" value="C:nucleus"/>
    <property type="evidence" value="ECO:0007669"/>
    <property type="project" value="UniProtKB-ARBA"/>
</dbReference>
<dbReference type="FunFam" id="3.30.70.270:FF:000063">
    <property type="entry name" value="Zinc knuckle domaincontaining protein"/>
    <property type="match status" value="1"/>
</dbReference>
<dbReference type="InterPro" id="IPR043128">
    <property type="entry name" value="Rev_trsase/Diguanyl_cyclase"/>
</dbReference>
<keyword evidence="10" id="KW-0460">Magnesium</keyword>
<evidence type="ECO:0000256" key="3">
    <source>
        <dbReference type="ARBA" id="ARBA00022679"/>
    </source>
</evidence>
<dbReference type="PANTHER" id="PTHR37984:SF5">
    <property type="entry name" value="PROTEIN NYNRIN-LIKE"/>
    <property type="match status" value="1"/>
</dbReference>
<dbReference type="PANTHER" id="PTHR37984">
    <property type="entry name" value="PROTEIN CBG26694"/>
    <property type="match status" value="1"/>
</dbReference>
<dbReference type="GO" id="GO:0003677">
    <property type="term" value="F:DNA binding"/>
    <property type="evidence" value="ECO:0007669"/>
    <property type="project" value="UniProtKB-KW"/>
</dbReference>
<dbReference type="Pfam" id="PF24626">
    <property type="entry name" value="SH3_Tf2-1"/>
    <property type="match status" value="1"/>
</dbReference>
<dbReference type="Gene3D" id="3.30.420.10">
    <property type="entry name" value="Ribonuclease H-like superfamily/Ribonuclease H"/>
    <property type="match status" value="2"/>
</dbReference>
<evidence type="ECO:0000259" key="18">
    <source>
        <dbReference type="PROSITE" id="PS50994"/>
    </source>
</evidence>
<dbReference type="GO" id="GO:0046872">
    <property type="term" value="F:metal ion binding"/>
    <property type="evidence" value="ECO:0007669"/>
    <property type="project" value="UniProtKB-KW"/>
</dbReference>
<dbReference type="InterPro" id="IPR056924">
    <property type="entry name" value="SH3_Tf2-1"/>
</dbReference>
<protein>
    <recommendedName>
        <fullName evidence="1">RNA-directed DNA polymerase</fullName>
        <ecNumber evidence="1">2.7.7.49</ecNumber>
    </recommendedName>
</protein>
<evidence type="ECO:0000256" key="13">
    <source>
        <dbReference type="ARBA" id="ARBA00022932"/>
    </source>
</evidence>
<dbReference type="CDD" id="cd01647">
    <property type="entry name" value="RT_LTR"/>
    <property type="match status" value="1"/>
</dbReference>
<dbReference type="GO" id="GO:0006508">
    <property type="term" value="P:proteolysis"/>
    <property type="evidence" value="ECO:0007669"/>
    <property type="project" value="UniProtKB-KW"/>
</dbReference>
<dbReference type="SUPFAM" id="SSF50630">
    <property type="entry name" value="Acid proteases"/>
    <property type="match status" value="1"/>
</dbReference>
<keyword evidence="7" id="KW-0064">Aspartyl protease</keyword>
<dbReference type="GO" id="GO:0003964">
    <property type="term" value="F:RNA-directed DNA polymerase activity"/>
    <property type="evidence" value="ECO:0007669"/>
    <property type="project" value="UniProtKB-KW"/>
</dbReference>
<name>A0A507CH09_9FUNG</name>
<feature type="domain" description="Integrase catalytic" evidence="18">
    <location>
        <begin position="997"/>
        <end position="1163"/>
    </location>
</feature>
<dbReference type="Pfam" id="PF17921">
    <property type="entry name" value="Integrase_H2C2"/>
    <property type="match status" value="1"/>
</dbReference>
<feature type="region of interest" description="Disordered" evidence="16">
    <location>
        <begin position="54"/>
        <end position="74"/>
    </location>
</feature>